<name>A0A6S7GKJ9_PARCT</name>
<proteinExistence type="predicted"/>
<dbReference type="PANTHER" id="PTHR46435:SF1">
    <property type="entry name" value="E3 UBIQUITIN-PROTEIN LIGASE HECTD4-RELATED"/>
    <property type="match status" value="1"/>
</dbReference>
<evidence type="ECO:0000313" key="2">
    <source>
        <dbReference type="Proteomes" id="UP001152795"/>
    </source>
</evidence>
<accession>A0A6S7GKJ9</accession>
<gene>
    <name evidence="1" type="ORF">PACLA_8A077560</name>
</gene>
<comment type="caution">
    <text evidence="1">The sequence shown here is derived from an EMBL/GenBank/DDBJ whole genome shotgun (WGS) entry which is preliminary data.</text>
</comment>
<keyword evidence="2" id="KW-1185">Reference proteome</keyword>
<protein>
    <submittedName>
        <fullName evidence="1">Uncharacterized protein</fullName>
    </submittedName>
</protein>
<dbReference type="OrthoDB" id="6050183at2759"/>
<dbReference type="AlphaFoldDB" id="A0A6S7GKJ9"/>
<dbReference type="Proteomes" id="UP001152795">
    <property type="component" value="Unassembled WGS sequence"/>
</dbReference>
<evidence type="ECO:0000313" key="1">
    <source>
        <dbReference type="EMBL" id="CAB3992003.1"/>
    </source>
</evidence>
<reference evidence="1" key="1">
    <citation type="submission" date="2020-04" db="EMBL/GenBank/DDBJ databases">
        <authorList>
            <person name="Alioto T."/>
            <person name="Alioto T."/>
            <person name="Gomez Garrido J."/>
        </authorList>
    </citation>
    <scope>NUCLEOTIDE SEQUENCE</scope>
    <source>
        <strain evidence="1">A484AB</strain>
    </source>
</reference>
<organism evidence="1 2">
    <name type="scientific">Paramuricea clavata</name>
    <name type="common">Red gorgonian</name>
    <name type="synonym">Violescent sea-whip</name>
    <dbReference type="NCBI Taxonomy" id="317549"/>
    <lineage>
        <taxon>Eukaryota</taxon>
        <taxon>Metazoa</taxon>
        <taxon>Cnidaria</taxon>
        <taxon>Anthozoa</taxon>
        <taxon>Octocorallia</taxon>
        <taxon>Malacalcyonacea</taxon>
        <taxon>Plexauridae</taxon>
        <taxon>Paramuricea</taxon>
    </lineage>
</organism>
<sequence>MGTIGYGEAVSWSPIQEETLFSNDGLKFVVNLTEISTVVQALESSNSQRDGVDISDLNSSEFCADATAKELQDLFVTQTSQYARYFRYRQNALEKLWRKREELKTCSPKLSCDTKGKDEQLATVAKRRVDFSSRVSLLLLIPLIKSHSKTDPSLAEHSTEILFQCLKDCLPNSLSDEPLSCVTGLADLLTGWLAGDLKYEQNLEGSELENACAMEKEHNITVVQNETVIGCLLSLACARMSLRLFVKTLLMLQQNKDRLGMLPLVNVLESTVQYERCGWRSNPSVILASHLKSTWKYGMNHPVCMKGNVIACDGKYLYILHGSCMIKLGSGKHNTLRGHVYALNTNFPEGFLCFVGGKLIFRPNIPEKTYIQKFAEVIDTETLKICSPVEYSPSSNNHCDTGVPSRKTVNIVTDGVLLCWMYYHDVSSQTGSLHGTANQSGSASGSRSTSAVVEVYLEVLELKQSGEKCTATCVQGPVVLKFKEEAAVNNHAEFPMPLAMRPVTVAQPTHDENSKNV</sequence>
<dbReference type="EMBL" id="CACRXK020001960">
    <property type="protein sequence ID" value="CAB3992003.1"/>
    <property type="molecule type" value="Genomic_DNA"/>
</dbReference>
<dbReference type="PANTHER" id="PTHR46435">
    <property type="entry name" value="E3 UBIQUITIN-PROTEIN LIGASE HECTD4-RELATED"/>
    <property type="match status" value="1"/>
</dbReference>
<dbReference type="InterPro" id="IPR043366">
    <property type="entry name" value="HECTD4"/>
</dbReference>